<dbReference type="SUPFAM" id="SSF52540">
    <property type="entry name" value="P-loop containing nucleoside triphosphate hydrolases"/>
    <property type="match status" value="1"/>
</dbReference>
<dbReference type="Gene3D" id="3.40.50.1580">
    <property type="entry name" value="Nucleoside phosphorylase domain"/>
    <property type="match status" value="1"/>
</dbReference>
<dbReference type="PANTHER" id="PTHR46082:SF6">
    <property type="entry name" value="AAA+ ATPASE DOMAIN-CONTAINING PROTEIN-RELATED"/>
    <property type="match status" value="1"/>
</dbReference>
<dbReference type="Pfam" id="PF13374">
    <property type="entry name" value="TPR_10"/>
    <property type="match status" value="4"/>
</dbReference>
<dbReference type="SUPFAM" id="SSF53167">
    <property type="entry name" value="Purine and uridine phosphorylases"/>
    <property type="match status" value="1"/>
</dbReference>
<dbReference type="PRINTS" id="PR00381">
    <property type="entry name" value="KINESINLIGHT"/>
</dbReference>
<evidence type="ECO:0000313" key="4">
    <source>
        <dbReference type="Proteomes" id="UP000078397"/>
    </source>
</evidence>
<feature type="domain" description="Nucleoside phosphorylase" evidence="2">
    <location>
        <begin position="12"/>
        <end position="129"/>
    </location>
</feature>
<dbReference type="GO" id="GO:0003824">
    <property type="term" value="F:catalytic activity"/>
    <property type="evidence" value="ECO:0007669"/>
    <property type="project" value="InterPro"/>
</dbReference>
<dbReference type="GO" id="GO:0009116">
    <property type="term" value="P:nucleoside metabolic process"/>
    <property type="evidence" value="ECO:0007669"/>
    <property type="project" value="InterPro"/>
</dbReference>
<feature type="region of interest" description="Disordered" evidence="1">
    <location>
        <begin position="682"/>
        <end position="715"/>
    </location>
</feature>
<dbReference type="InterPro" id="IPR035994">
    <property type="entry name" value="Nucleoside_phosphorylase_sf"/>
</dbReference>
<comment type="caution">
    <text evidence="3">The sequence shown here is derived from an EMBL/GenBank/DDBJ whole genome shotgun (WGS) entry which is preliminary data.</text>
</comment>
<dbReference type="SUPFAM" id="SSF48452">
    <property type="entry name" value="TPR-like"/>
    <property type="match status" value="1"/>
</dbReference>
<dbReference type="PANTHER" id="PTHR46082">
    <property type="entry name" value="ATP/GTP-BINDING PROTEIN-RELATED"/>
    <property type="match status" value="1"/>
</dbReference>
<dbReference type="NCBIfam" id="NF040586">
    <property type="entry name" value="FxSxx_TPR"/>
    <property type="match status" value="1"/>
</dbReference>
<dbReference type="OrthoDB" id="626167at2759"/>
<dbReference type="RefSeq" id="XP_022284457.1">
    <property type="nucleotide sequence ID" value="XM_022428391.1"/>
</dbReference>
<dbReference type="InterPro" id="IPR019734">
    <property type="entry name" value="TPR_rpt"/>
</dbReference>
<dbReference type="Pfam" id="PF13424">
    <property type="entry name" value="TPR_12"/>
    <property type="match status" value="1"/>
</dbReference>
<dbReference type="EMBL" id="LSBJ02000003">
    <property type="protein sequence ID" value="OAQ67876.2"/>
    <property type="molecule type" value="Genomic_DNA"/>
</dbReference>
<organism evidence="3 4">
    <name type="scientific">Pochonia chlamydosporia 170</name>
    <dbReference type="NCBI Taxonomy" id="1380566"/>
    <lineage>
        <taxon>Eukaryota</taxon>
        <taxon>Fungi</taxon>
        <taxon>Dikarya</taxon>
        <taxon>Ascomycota</taxon>
        <taxon>Pezizomycotina</taxon>
        <taxon>Sordariomycetes</taxon>
        <taxon>Hypocreomycetidae</taxon>
        <taxon>Hypocreales</taxon>
        <taxon>Clavicipitaceae</taxon>
        <taxon>Pochonia</taxon>
    </lineage>
</organism>
<sequence length="1281" mass="145245">MVRRPSSRDDFRFAIICALPLEYDAVYDSFDEVWTDHDYGKAAGDPNRYLTGCMGNLPVVLVLLPGMGKVDAASATASLRSSYNNLSVAFVVGVCGSIPKLQDGTEVLLGDVIISKYVVRYDFGRQYRNGFEPKITIEDTLGRPNKETRILSALLETRFGRGDLENNVMKHLHQLQAKMKETKSSGIYDYLGTAHDKLFDPAYRHKHHDTVACDVCRACRNDADPVCEIAREAKCAELGCGDVEPVRDRFTQRQGAEQGGSADIPAPAIHVGGIGSADTVMKSGKVRDQIARRDGVIAFEMEGAGVWDELPSCIIVKGVCDYADSHKPKGWQHYAAATAASTAKAMLKSHFEDKQMRGQTQSDHPETPPKPYSTVPFRSDPDFVDRDDLLSQVDQRCSQPAGRAALVGLGGVGKSQLAIEYAHRTRDRSPDTWVFWVHASNAARFEQGYQDIADVVKIAGRKDPKFDIFKLVHDWLRASERQWLMILDNVDDAGFLVNHQPVKPSGSSDSSSQVARPLREYLPQSQNGSILVTTRYREAARKLVDMNDIISVNPMNETNGAELLRKKLGLSVSKDDKYTTELVTALDFMPLAIVQAGAYISKRVPRYSVRQYIEEFQRSDRKKSSLLNYEVEQLRRDSEAKNSIIITWQISFDYIRQTRQSAANLLSLMSFFDSQGIPEALVRDQPDEAEDERHGDEEDNREDSDKEKDSELSQDDGFEDDVRLLRDFSFVSLTADPTIFQMHKLVQLATKKWLEASKQLERWKQQYIRNLCIKLPTGEYEHWGQWRVLYPHAKAALNQQPEGLVPQTEWSTVLYRAAWYAWMIGNAGDAEKLALPSLRLRMCVLGDDDTDAIDCMTMLGHAYRDMGRWNEAEQMEVQAMEIRKRVLGQDHPHTLSSMNNLASTYSNQGRWKEAEQLQVQVMETRKRVLGQDHPHTLSSMNNLASTYSYQGRWKEAEQLGVQVMETHKRVLGDDHPSTLTSMNILALTYMCQGRWKEAEQLELQALETSKKVLTQDHPDILTSMSNLASTYSYQGRWKEAEQLELQVIETRKRVLSQNHPDTLSSINNLASTYMCQGRWKEAEDMHRVALAEREKMLGPDHPNTLESVYWLARLSEVLRCYQEATHLYRRACSGFESRLGASHSTTIACRKDFTSMLSFTKGARIRWFATVARIVENWNSSIRVAWQLERTAAIWKVIQGFGKVARGDIERILSTSTVSSSARESVQSDPAFPRVRRWHVPTSHKDKLPRKISFTKWRAWARSLLQGGLYPTPVIEGQQHE</sequence>
<dbReference type="SMART" id="SM00028">
    <property type="entry name" value="TPR"/>
    <property type="match status" value="6"/>
</dbReference>
<dbReference type="KEGG" id="pchm:VFPPC_04207"/>
<protein>
    <submittedName>
        <fullName evidence="3">Kinesin</fullName>
    </submittedName>
</protein>
<feature type="compositionally biased region" description="Basic and acidic residues" evidence="1">
    <location>
        <begin position="682"/>
        <end position="696"/>
    </location>
</feature>
<keyword evidence="4" id="KW-1185">Reference proteome</keyword>
<feature type="region of interest" description="Disordered" evidence="1">
    <location>
        <begin position="354"/>
        <end position="378"/>
    </location>
</feature>
<reference evidence="3 4" key="1">
    <citation type="journal article" date="2016" name="PLoS Pathog.">
        <title>Biosynthesis of antibiotic leucinostatins in bio-control fungus Purpureocillium lilacinum and their inhibition on phytophthora revealed by genome mining.</title>
        <authorList>
            <person name="Wang G."/>
            <person name="Liu Z."/>
            <person name="Lin R."/>
            <person name="Li E."/>
            <person name="Mao Z."/>
            <person name="Ling J."/>
            <person name="Yang Y."/>
            <person name="Yin W.B."/>
            <person name="Xie B."/>
        </authorList>
    </citation>
    <scope>NUCLEOTIDE SEQUENCE [LARGE SCALE GENOMIC DNA]</scope>
    <source>
        <strain evidence="3">170</strain>
    </source>
</reference>
<dbReference type="InterPro" id="IPR053137">
    <property type="entry name" value="NLR-like"/>
</dbReference>
<dbReference type="InterPro" id="IPR027417">
    <property type="entry name" value="P-loop_NTPase"/>
</dbReference>
<proteinExistence type="predicted"/>
<dbReference type="InterPro" id="IPR011990">
    <property type="entry name" value="TPR-like_helical_dom_sf"/>
</dbReference>
<dbReference type="STRING" id="1380566.A0A179FQI2"/>
<evidence type="ECO:0000256" key="1">
    <source>
        <dbReference type="SAM" id="MobiDB-lite"/>
    </source>
</evidence>
<evidence type="ECO:0000313" key="3">
    <source>
        <dbReference type="EMBL" id="OAQ67876.2"/>
    </source>
</evidence>
<dbReference type="Gene3D" id="1.25.40.10">
    <property type="entry name" value="Tetratricopeptide repeat domain"/>
    <property type="match status" value="2"/>
</dbReference>
<dbReference type="Proteomes" id="UP000078397">
    <property type="component" value="Unassembled WGS sequence"/>
</dbReference>
<dbReference type="GeneID" id="28847591"/>
<dbReference type="GO" id="GO:0043531">
    <property type="term" value="F:ADP binding"/>
    <property type="evidence" value="ECO:0007669"/>
    <property type="project" value="InterPro"/>
</dbReference>
<accession>A0A179FQI2</accession>
<dbReference type="InterPro" id="IPR000845">
    <property type="entry name" value="Nucleoside_phosphorylase_d"/>
</dbReference>
<dbReference type="Pfam" id="PF01048">
    <property type="entry name" value="PNP_UDP_1"/>
    <property type="match status" value="1"/>
</dbReference>
<gene>
    <name evidence="3" type="ORF">VFPPC_04207</name>
</gene>
<name>A0A179FQI2_METCM</name>
<dbReference type="Gene3D" id="3.40.50.300">
    <property type="entry name" value="P-loop containing nucleotide triphosphate hydrolases"/>
    <property type="match status" value="1"/>
</dbReference>
<evidence type="ECO:0000259" key="2">
    <source>
        <dbReference type="Pfam" id="PF01048"/>
    </source>
</evidence>